<feature type="compositionally biased region" description="Gly residues" evidence="8">
    <location>
        <begin position="843"/>
        <end position="855"/>
    </location>
</feature>
<dbReference type="GO" id="GO:0015630">
    <property type="term" value="C:microtubule cytoskeleton"/>
    <property type="evidence" value="ECO:0007669"/>
    <property type="project" value="UniProtKB-ARBA"/>
</dbReference>
<reference evidence="10" key="1">
    <citation type="submission" date="2013-07" db="EMBL/GenBank/DDBJ databases">
        <authorList>
            <person name="Geib S."/>
        </authorList>
    </citation>
    <scope>NUCLEOTIDE SEQUENCE</scope>
</reference>
<organism evidence="10">
    <name type="scientific">Ceratitis capitata</name>
    <name type="common">Mediterranean fruit fly</name>
    <name type="synonym">Tephritis capitata</name>
    <dbReference type="NCBI Taxonomy" id="7213"/>
    <lineage>
        <taxon>Eukaryota</taxon>
        <taxon>Metazoa</taxon>
        <taxon>Ecdysozoa</taxon>
        <taxon>Arthropoda</taxon>
        <taxon>Hexapoda</taxon>
        <taxon>Insecta</taxon>
        <taxon>Pterygota</taxon>
        <taxon>Neoptera</taxon>
        <taxon>Endopterygota</taxon>
        <taxon>Diptera</taxon>
        <taxon>Brachycera</taxon>
        <taxon>Muscomorpha</taxon>
        <taxon>Tephritoidea</taxon>
        <taxon>Tephritidae</taxon>
        <taxon>Ceratitis</taxon>
        <taxon>Ceratitis</taxon>
    </lineage>
</organism>
<dbReference type="Gene3D" id="1.10.510.10">
    <property type="entry name" value="Transferase(Phosphotransferase) domain 1"/>
    <property type="match status" value="1"/>
</dbReference>
<accession>W8C9P1</accession>
<evidence type="ECO:0000256" key="1">
    <source>
        <dbReference type="ARBA" id="ARBA00022527"/>
    </source>
</evidence>
<dbReference type="CDD" id="cd14017">
    <property type="entry name" value="STKc_TTBK"/>
    <property type="match status" value="1"/>
</dbReference>
<proteinExistence type="evidence at transcript level"/>
<feature type="compositionally biased region" description="Polar residues" evidence="8">
    <location>
        <begin position="811"/>
        <end position="832"/>
    </location>
</feature>
<dbReference type="GO" id="GO:0005524">
    <property type="term" value="F:ATP binding"/>
    <property type="evidence" value="ECO:0007669"/>
    <property type="project" value="UniProtKB-UniRule"/>
</dbReference>
<evidence type="ECO:0000256" key="6">
    <source>
        <dbReference type="ARBA" id="ARBA00061588"/>
    </source>
</evidence>
<gene>
    <name evidence="10" type="primary">TTBK1</name>
</gene>
<dbReference type="InterPro" id="IPR047916">
    <property type="entry name" value="TTBK_Asator-like_STKc"/>
</dbReference>
<dbReference type="InterPro" id="IPR011009">
    <property type="entry name" value="Kinase-like_dom_sf"/>
</dbReference>
<dbReference type="PROSITE" id="PS50011">
    <property type="entry name" value="PROTEIN_KINASE_DOM"/>
    <property type="match status" value="1"/>
</dbReference>
<feature type="region of interest" description="Disordered" evidence="8">
    <location>
        <begin position="1514"/>
        <end position="1544"/>
    </location>
</feature>
<dbReference type="PANTHER" id="PTHR11909">
    <property type="entry name" value="CASEIN KINASE-RELATED"/>
    <property type="match status" value="1"/>
</dbReference>
<keyword evidence="2" id="KW-0808">Transferase</keyword>
<keyword evidence="1" id="KW-0723">Serine/threonine-protein kinase</keyword>
<dbReference type="InterPro" id="IPR017441">
    <property type="entry name" value="Protein_kinase_ATP_BS"/>
</dbReference>
<dbReference type="GO" id="GO:0004674">
    <property type="term" value="F:protein serine/threonine kinase activity"/>
    <property type="evidence" value="ECO:0007669"/>
    <property type="project" value="UniProtKB-KW"/>
</dbReference>
<dbReference type="EMBL" id="GAMC01006466">
    <property type="protein sequence ID" value="JAC00090.1"/>
    <property type="molecule type" value="mRNA"/>
</dbReference>
<feature type="region of interest" description="Disordered" evidence="8">
    <location>
        <begin position="897"/>
        <end position="918"/>
    </location>
</feature>
<name>W8C9P1_CERCA</name>
<keyword evidence="5 7" id="KW-0067">ATP-binding</keyword>
<feature type="domain" description="Protein kinase" evidence="9">
    <location>
        <begin position="168"/>
        <end position="431"/>
    </location>
</feature>
<dbReference type="Pfam" id="PF00069">
    <property type="entry name" value="Pkinase"/>
    <property type="match status" value="1"/>
</dbReference>
<dbReference type="FunFam" id="1.10.510.10:FF:000481">
    <property type="entry name" value="Asator, isoform D"/>
    <property type="match status" value="1"/>
</dbReference>
<evidence type="ECO:0000259" key="9">
    <source>
        <dbReference type="PROSITE" id="PS50011"/>
    </source>
</evidence>
<feature type="region of interest" description="Disordered" evidence="8">
    <location>
        <begin position="811"/>
        <end position="855"/>
    </location>
</feature>
<evidence type="ECO:0000256" key="2">
    <source>
        <dbReference type="ARBA" id="ARBA00022679"/>
    </source>
</evidence>
<evidence type="ECO:0000256" key="7">
    <source>
        <dbReference type="PROSITE-ProRule" id="PRU10141"/>
    </source>
</evidence>
<dbReference type="OrthoDB" id="5979581at2759"/>
<dbReference type="SUPFAM" id="SSF56112">
    <property type="entry name" value="Protein kinase-like (PK-like)"/>
    <property type="match status" value="1"/>
</dbReference>
<dbReference type="InterPro" id="IPR050235">
    <property type="entry name" value="CK1_Ser-Thr_kinase"/>
</dbReference>
<feature type="binding site" evidence="7">
    <location>
        <position position="197"/>
    </location>
    <ligand>
        <name>ATP</name>
        <dbReference type="ChEBI" id="CHEBI:30616"/>
    </ligand>
</feature>
<evidence type="ECO:0000256" key="5">
    <source>
        <dbReference type="ARBA" id="ARBA00022840"/>
    </source>
</evidence>
<feature type="compositionally biased region" description="Basic and acidic residues" evidence="8">
    <location>
        <begin position="905"/>
        <end position="918"/>
    </location>
</feature>
<evidence type="ECO:0000256" key="8">
    <source>
        <dbReference type="SAM" id="MobiDB-lite"/>
    </source>
</evidence>
<evidence type="ECO:0000256" key="3">
    <source>
        <dbReference type="ARBA" id="ARBA00022741"/>
    </source>
</evidence>
<keyword evidence="4 10" id="KW-0418">Kinase</keyword>
<dbReference type="PROSITE" id="PS00107">
    <property type="entry name" value="PROTEIN_KINASE_ATP"/>
    <property type="match status" value="1"/>
</dbReference>
<evidence type="ECO:0000313" key="10">
    <source>
        <dbReference type="EMBL" id="JAC00090.1"/>
    </source>
</evidence>
<keyword evidence="3 7" id="KW-0547">Nucleotide-binding</keyword>
<dbReference type="InterPro" id="IPR000719">
    <property type="entry name" value="Prot_kinase_dom"/>
</dbReference>
<protein>
    <submittedName>
        <fullName evidence="10">Tau-tubulin kinase 1</fullName>
    </submittedName>
</protein>
<reference evidence="10" key="2">
    <citation type="journal article" date="2014" name="BMC Genomics">
        <title>A genomic perspective to assessing quality of mass-reared SIT flies used in Mediterranean fruit fly (Ceratitis capitata) eradication in California.</title>
        <authorList>
            <person name="Calla B."/>
            <person name="Hall B."/>
            <person name="Hou S."/>
            <person name="Geib S.M."/>
        </authorList>
    </citation>
    <scope>NUCLEOTIDE SEQUENCE</scope>
</reference>
<evidence type="ECO:0000256" key="4">
    <source>
        <dbReference type="ARBA" id="ARBA00022777"/>
    </source>
</evidence>
<dbReference type="FunFam" id="3.30.200.20:FF:000358">
    <property type="entry name" value="Tau tubulin kinase 2b"/>
    <property type="match status" value="1"/>
</dbReference>
<sequence length="1544" mass="170847">MHRNDENGSTLQPASWHKEVFQHCTSAQRDANTKQNYSTPHPKFFQEPQKQNQLPVQCLRLQPPSKPPPVLLIIDEKITEYGKSKKKISNGSQRGKNLQQRSATLPVKNCGSVIRNRVTFRAPSQVLPLGDYSNYINNNSTDYRVHALNIKMTSEDLLQPGHVVKERWKVVRKIGGGGFGEIYEGQDLITREQVALKVESARQPKQVLKMEVAVLKKLQGKEHVCRFIGCGRNDRFNYVVMQLQGKNLAELRRAQPRGAFSLSTTLRLGLQILKAIESIHSVGFLHRDIKPSNFSIGRLPYNCRRVYMLDFGLARQYTTGTGEVRCPRAAAGFRGTVRYASINAHRNREMGRHDDLWSLFYMLVEFVNGQLPWRKIKDKEQVGLTKEKYDHRILLKHLPSDLKQFLEHIQSLTYSDRPDYAMLIGLFERCMKRRGVKDSDPYDWEKIDTVNTTPSQVPNTVQVTSKNECIHGNITQMTVAPSNASGTEYIRRRNDIDTPLMVSTEPVNVKEKVDKNCNATSPQFDGPLQNMSSCNQDNAQKTNPCTTLIVANCGNDVGGISLDQSQDQKISTKLSSQPLLILSQAPTILPSSAQNAAISAGAIKTSSVVTTSNHADITASVTQTHTPKHQQKQHFLHGHLNNQHTPNVTSTRTGNRHCFSTIQAQIVGCVEEVGENSVSVQAYLQMDRNLVGNEQNNQIIGESDAALKRTVGEALKACCSPTKLQTGSSIKNHTVSNFNRDVKVIDPLMKGTASVYDLAMSTGGLVVTEKSSQHDQDGSPFSFDAATGVSKGGVAAVSNSSVLHVKSTGALHTNSTPYTNRRSATASNSRPGFSSGGAVQRVGSGGTTRGSSGYGAVGDHSMTQFALIDDENVSALQQVTKGGGALTLASQWKSQFDDSEDTTDNEWKQEPQSPDHKSIAKVIKQQPNLSDDTKVQKTNNPQADNLAINAMNRVESLRGIYSVESADLLGEETVKRKENKLSQKPIHEKCNLNIAGIDNCSNLEESIPRCWSEPAIGNILRKDLEPPLIQQAAFDNIAYRLDISRNVCVRERLLTPSNSSAKLQPLGKTVCSCDDDNSSKVVNETRNDKVHNSLPNLSLLGCRQQKENIFRLLDFKVIPWRMEANTVQRSRVPISVRYCETYKQPEAAASFQKKQCLPALAGNSSFSQELIQDEGCVNGRLEIRVILRDKTVPEEILSYDELPTEVTVAKNSIKVVDNTVTTLEGNQFTTATAMAIDEMSTNQQFSNAIQHDKSTPNFCCELVAEREETFSTVKNSSVCDGINDKSMASRRSNNIEATAVSQNTPSSSAHGNIYGLVASKNIEMPCFATIPASKIPIFNCRLSKCASWSGSDGTALTLVETTSFGGAATTLQPQIASTNERSLSLYAKKTADDSNRANLIQNPNTMELTPALRRRRESEKFETDPCQLNIRFARPFSRHSSRFRGIPTSFIGRFEDQPSDSSEEVQVQAEKNNENNVEGNIRNTNTSAQNEIPFECNEGELLCNMVADLKSSDTTMHNDITPPPGAPKLENSARLRRYRHNNID</sequence>
<comment type="similarity">
    <text evidence="6">Belongs to the protein kinase superfamily. CK1 Ser/Thr protein kinase family.</text>
</comment>
<dbReference type="SMART" id="SM00220">
    <property type="entry name" value="S_TKc"/>
    <property type="match status" value="1"/>
</dbReference>
<feature type="compositionally biased region" description="Basic residues" evidence="8">
    <location>
        <begin position="1534"/>
        <end position="1544"/>
    </location>
</feature>